<keyword evidence="3" id="KW-0732">Signal</keyword>
<keyword evidence="5" id="KW-1185">Reference proteome</keyword>
<keyword evidence="2" id="KW-1133">Transmembrane helix</keyword>
<organism evidence="4 5">
    <name type="scientific">Georgenia daeguensis</name>
    <dbReference type="NCBI Taxonomy" id="908355"/>
    <lineage>
        <taxon>Bacteria</taxon>
        <taxon>Bacillati</taxon>
        <taxon>Actinomycetota</taxon>
        <taxon>Actinomycetes</taxon>
        <taxon>Micrococcales</taxon>
        <taxon>Bogoriellaceae</taxon>
        <taxon>Georgenia</taxon>
    </lineage>
</organism>
<evidence type="ECO:0000256" key="3">
    <source>
        <dbReference type="SAM" id="SignalP"/>
    </source>
</evidence>
<feature type="chain" id="PRO_5046806483" description="LPXTG cell wall anchor domain-containing protein" evidence="3">
    <location>
        <begin position="29"/>
        <end position="135"/>
    </location>
</feature>
<sequence length="135" mass="13663">MGRLASLLLLLMVLLGIALMHGASPASASGLHHLAPPPAVVATDGDATTGDDNAAAQGDDAASSGHTGAEHGLLMTGCVFVLTGILALGLAQFLRRRRGIGVAVPLSRGLPPGVVRFLLTGSRPLVPFSLCVLRI</sequence>
<protein>
    <recommendedName>
        <fullName evidence="6">LPXTG cell wall anchor domain-containing protein</fullName>
    </recommendedName>
</protein>
<evidence type="ECO:0000256" key="1">
    <source>
        <dbReference type="SAM" id="MobiDB-lite"/>
    </source>
</evidence>
<comment type="caution">
    <text evidence="4">The sequence shown here is derived from an EMBL/GenBank/DDBJ whole genome shotgun (WGS) entry which is preliminary data.</text>
</comment>
<keyword evidence="2" id="KW-0812">Transmembrane</keyword>
<feature type="compositionally biased region" description="Low complexity" evidence="1">
    <location>
        <begin position="42"/>
        <end position="62"/>
    </location>
</feature>
<feature type="signal peptide" evidence="3">
    <location>
        <begin position="1"/>
        <end position="28"/>
    </location>
</feature>
<keyword evidence="2" id="KW-0472">Membrane</keyword>
<feature type="region of interest" description="Disordered" evidence="1">
    <location>
        <begin position="42"/>
        <end position="63"/>
    </location>
</feature>
<evidence type="ECO:0000256" key="2">
    <source>
        <dbReference type="SAM" id="Phobius"/>
    </source>
</evidence>
<dbReference type="Proteomes" id="UP001499841">
    <property type="component" value="Unassembled WGS sequence"/>
</dbReference>
<gene>
    <name evidence="4" type="ORF">GCM10022262_40530</name>
</gene>
<evidence type="ECO:0000313" key="4">
    <source>
        <dbReference type="EMBL" id="GAA3512430.1"/>
    </source>
</evidence>
<dbReference type="EMBL" id="BAABBA010000038">
    <property type="protein sequence ID" value="GAA3512430.1"/>
    <property type="molecule type" value="Genomic_DNA"/>
</dbReference>
<evidence type="ECO:0000313" key="5">
    <source>
        <dbReference type="Proteomes" id="UP001499841"/>
    </source>
</evidence>
<feature type="transmembrane region" description="Helical" evidence="2">
    <location>
        <begin position="73"/>
        <end position="91"/>
    </location>
</feature>
<proteinExistence type="predicted"/>
<evidence type="ECO:0008006" key="6">
    <source>
        <dbReference type="Google" id="ProtNLM"/>
    </source>
</evidence>
<reference evidence="5" key="1">
    <citation type="journal article" date="2019" name="Int. J. Syst. Evol. Microbiol.">
        <title>The Global Catalogue of Microorganisms (GCM) 10K type strain sequencing project: providing services to taxonomists for standard genome sequencing and annotation.</title>
        <authorList>
            <consortium name="The Broad Institute Genomics Platform"/>
            <consortium name="The Broad Institute Genome Sequencing Center for Infectious Disease"/>
            <person name="Wu L."/>
            <person name="Ma J."/>
        </authorList>
    </citation>
    <scope>NUCLEOTIDE SEQUENCE [LARGE SCALE GENOMIC DNA]</scope>
    <source>
        <strain evidence="5">JCM 17459</strain>
    </source>
</reference>
<accession>A0ABP6UM23</accession>
<name>A0ABP6UM23_9MICO</name>